<gene>
    <name evidence="10" type="ORF">DFR68_101223</name>
</gene>
<dbReference type="OrthoDB" id="5166595at2"/>
<dbReference type="InterPro" id="IPR050297">
    <property type="entry name" value="LipidA_mod_glycosyltrf_83"/>
</dbReference>
<evidence type="ECO:0000313" key="11">
    <source>
        <dbReference type="Proteomes" id="UP000255355"/>
    </source>
</evidence>
<dbReference type="EMBL" id="QQAZ01000001">
    <property type="protein sequence ID" value="RDI55390.1"/>
    <property type="molecule type" value="Genomic_DNA"/>
</dbReference>
<dbReference type="Pfam" id="PF13231">
    <property type="entry name" value="PMT_2"/>
    <property type="match status" value="1"/>
</dbReference>
<feature type="domain" description="Glycosyltransferase RgtA/B/C/D-like" evidence="9">
    <location>
        <begin position="81"/>
        <end position="241"/>
    </location>
</feature>
<keyword evidence="2" id="KW-1003">Cell membrane</keyword>
<dbReference type="GO" id="GO:0005886">
    <property type="term" value="C:plasma membrane"/>
    <property type="evidence" value="ECO:0007669"/>
    <property type="project" value="UniProtKB-SubCell"/>
</dbReference>
<dbReference type="InterPro" id="IPR038731">
    <property type="entry name" value="RgtA/B/C-like"/>
</dbReference>
<keyword evidence="5 8" id="KW-0812">Transmembrane</keyword>
<reference evidence="10 11" key="1">
    <citation type="submission" date="2018-07" db="EMBL/GenBank/DDBJ databases">
        <title>Genomic Encyclopedia of Type Strains, Phase IV (KMG-IV): sequencing the most valuable type-strain genomes for metagenomic binning, comparative biology and taxonomic classification.</title>
        <authorList>
            <person name="Goeker M."/>
        </authorList>
    </citation>
    <scope>NUCLEOTIDE SEQUENCE [LARGE SCALE GENOMIC DNA]</scope>
    <source>
        <strain evidence="10 11">DSM 44952</strain>
    </source>
</reference>
<accession>A0A370HFA4</accession>
<proteinExistence type="predicted"/>
<comment type="caution">
    <text evidence="10">The sequence shown here is derived from an EMBL/GenBank/DDBJ whole genome shotgun (WGS) entry which is preliminary data.</text>
</comment>
<evidence type="ECO:0000256" key="1">
    <source>
        <dbReference type="ARBA" id="ARBA00004651"/>
    </source>
</evidence>
<protein>
    <submittedName>
        <fullName evidence="10">Dolichyl-phosphate-mannose-protein mannosyltransferase</fullName>
    </submittedName>
</protein>
<keyword evidence="7 8" id="KW-0472">Membrane</keyword>
<evidence type="ECO:0000256" key="3">
    <source>
        <dbReference type="ARBA" id="ARBA00022676"/>
    </source>
</evidence>
<feature type="transmembrane region" description="Helical" evidence="8">
    <location>
        <begin position="299"/>
        <end position="316"/>
    </location>
</feature>
<evidence type="ECO:0000256" key="8">
    <source>
        <dbReference type="SAM" id="Phobius"/>
    </source>
</evidence>
<feature type="transmembrane region" description="Helical" evidence="8">
    <location>
        <begin position="352"/>
        <end position="374"/>
    </location>
</feature>
<evidence type="ECO:0000256" key="2">
    <source>
        <dbReference type="ARBA" id="ARBA00022475"/>
    </source>
</evidence>
<evidence type="ECO:0000259" key="9">
    <source>
        <dbReference type="Pfam" id="PF13231"/>
    </source>
</evidence>
<evidence type="ECO:0000256" key="4">
    <source>
        <dbReference type="ARBA" id="ARBA00022679"/>
    </source>
</evidence>
<feature type="transmembrane region" description="Helical" evidence="8">
    <location>
        <begin position="271"/>
        <end position="292"/>
    </location>
</feature>
<evidence type="ECO:0000256" key="5">
    <source>
        <dbReference type="ARBA" id="ARBA00022692"/>
    </source>
</evidence>
<feature type="transmembrane region" description="Helical" evidence="8">
    <location>
        <begin position="322"/>
        <end position="340"/>
    </location>
</feature>
<keyword evidence="3 10" id="KW-0328">Glycosyltransferase</keyword>
<organism evidence="10 11">
    <name type="scientific">Nocardia mexicana</name>
    <dbReference type="NCBI Taxonomy" id="279262"/>
    <lineage>
        <taxon>Bacteria</taxon>
        <taxon>Bacillati</taxon>
        <taxon>Actinomycetota</taxon>
        <taxon>Actinomycetes</taxon>
        <taxon>Mycobacteriales</taxon>
        <taxon>Nocardiaceae</taxon>
        <taxon>Nocardia</taxon>
    </lineage>
</organism>
<dbReference type="PANTHER" id="PTHR33908:SF11">
    <property type="entry name" value="MEMBRANE PROTEIN"/>
    <property type="match status" value="1"/>
</dbReference>
<dbReference type="Proteomes" id="UP000255355">
    <property type="component" value="Unassembled WGS sequence"/>
</dbReference>
<dbReference type="GO" id="GO:0016763">
    <property type="term" value="F:pentosyltransferase activity"/>
    <property type="evidence" value="ECO:0007669"/>
    <property type="project" value="TreeGrafter"/>
</dbReference>
<dbReference type="RefSeq" id="WP_084519397.1">
    <property type="nucleotide sequence ID" value="NZ_QQAZ01000001.1"/>
</dbReference>
<evidence type="ECO:0000313" key="10">
    <source>
        <dbReference type="EMBL" id="RDI55390.1"/>
    </source>
</evidence>
<keyword evidence="6 8" id="KW-1133">Transmembrane helix</keyword>
<keyword evidence="11" id="KW-1185">Reference proteome</keyword>
<name>A0A370HFA4_9NOCA</name>
<feature type="transmembrane region" description="Helical" evidence="8">
    <location>
        <begin position="194"/>
        <end position="214"/>
    </location>
</feature>
<dbReference type="AlphaFoldDB" id="A0A370HFA4"/>
<evidence type="ECO:0000256" key="6">
    <source>
        <dbReference type="ARBA" id="ARBA00022989"/>
    </source>
</evidence>
<feature type="transmembrane region" description="Helical" evidence="8">
    <location>
        <begin position="36"/>
        <end position="54"/>
    </location>
</feature>
<feature type="transmembrane region" description="Helical" evidence="8">
    <location>
        <begin position="129"/>
        <end position="148"/>
    </location>
</feature>
<sequence length="533" mass="57112">MPEIAVAASRIRGAALTIGSEVRRSNNEPAADVPPFAWRTVSAVAALAGVLFLTRLGRYEFGGDELYFIAAGHHPAPSYADQGPVVPLLAALADTVAPGSTVALRLPALAMTIAAIVLSALLAREFGGGRLAQTLAAAAYATTPLAVMQSAMLSTFGVDVTLTALVSWLLIRWVRTRRDHLLVFAGVVVAVDFQVKWLIPMVWAGLAVGVLVFGPREMLRRPAWWAGSAIPVASAVPMLWWQHRNGWPQLSMGAVVRDEQLATSGLANMPVQIVMVTGVLGLLLVAGMWAGLRWDRLRPYRFVIPVIAIGLVGIVGGGLRPYFVGGAFPGLFAAGAVYLADRGLSRRAWAAGGGLLALATALCVAVTVMLPLPISRLHTPTDRYSQLDSRSRYFGPSGWDGLVDTVADAYRKVPPDQRPGLVIITQNYWQAAALDHAAPADLPDVYSPNRGYGFFGPPPDTATSVLYVGVDGPSEALQTRFTEQTAIARIDEPLGFPSVDRGVTIWHCRFPSHPWSQAWPEIRTLPLVDGTTR</sequence>
<dbReference type="GO" id="GO:0009103">
    <property type="term" value="P:lipopolysaccharide biosynthetic process"/>
    <property type="evidence" value="ECO:0007669"/>
    <property type="project" value="UniProtKB-ARBA"/>
</dbReference>
<comment type="subcellular location">
    <subcellularLocation>
        <location evidence="1">Cell membrane</location>
        <topology evidence="1">Multi-pass membrane protein</topology>
    </subcellularLocation>
</comment>
<feature type="transmembrane region" description="Helical" evidence="8">
    <location>
        <begin position="223"/>
        <end position="241"/>
    </location>
</feature>
<dbReference type="PANTHER" id="PTHR33908">
    <property type="entry name" value="MANNOSYLTRANSFERASE YKCB-RELATED"/>
    <property type="match status" value="1"/>
</dbReference>
<dbReference type="STRING" id="1210089.GCA_001613165_02238"/>
<feature type="transmembrane region" description="Helical" evidence="8">
    <location>
        <begin position="102"/>
        <end position="123"/>
    </location>
</feature>
<keyword evidence="4 10" id="KW-0808">Transferase</keyword>
<evidence type="ECO:0000256" key="7">
    <source>
        <dbReference type="ARBA" id="ARBA00023136"/>
    </source>
</evidence>